<dbReference type="InParanoid" id="M4BK05"/>
<evidence type="ECO:0000256" key="1">
    <source>
        <dbReference type="SAM" id="MobiDB-lite"/>
    </source>
</evidence>
<name>M4BK05_HYAAE</name>
<reference evidence="3" key="1">
    <citation type="journal article" date="2010" name="Science">
        <title>Signatures of adaptation to obligate biotrophy in the Hyaloperonospora arabidopsidis genome.</title>
        <authorList>
            <person name="Baxter L."/>
            <person name="Tripathy S."/>
            <person name="Ishaque N."/>
            <person name="Boot N."/>
            <person name="Cabral A."/>
            <person name="Kemen E."/>
            <person name="Thines M."/>
            <person name="Ah-Fong A."/>
            <person name="Anderson R."/>
            <person name="Badejoko W."/>
            <person name="Bittner-Eddy P."/>
            <person name="Boore J.L."/>
            <person name="Chibucos M.C."/>
            <person name="Coates M."/>
            <person name="Dehal P."/>
            <person name="Delehaunty K."/>
            <person name="Dong S."/>
            <person name="Downton P."/>
            <person name="Dumas B."/>
            <person name="Fabro G."/>
            <person name="Fronick C."/>
            <person name="Fuerstenberg S.I."/>
            <person name="Fulton L."/>
            <person name="Gaulin E."/>
            <person name="Govers F."/>
            <person name="Hughes L."/>
            <person name="Humphray S."/>
            <person name="Jiang R.H."/>
            <person name="Judelson H."/>
            <person name="Kamoun S."/>
            <person name="Kyung K."/>
            <person name="Meijer H."/>
            <person name="Minx P."/>
            <person name="Morris P."/>
            <person name="Nelson J."/>
            <person name="Phuntumart V."/>
            <person name="Qutob D."/>
            <person name="Rehmany A."/>
            <person name="Rougon-Cardoso A."/>
            <person name="Ryden P."/>
            <person name="Torto-Alalibo T."/>
            <person name="Studholme D."/>
            <person name="Wang Y."/>
            <person name="Win J."/>
            <person name="Wood J."/>
            <person name="Clifton S.W."/>
            <person name="Rogers J."/>
            <person name="Van den Ackerveken G."/>
            <person name="Jones J.D."/>
            <person name="McDowell J.M."/>
            <person name="Beynon J."/>
            <person name="Tyler B.M."/>
        </authorList>
    </citation>
    <scope>NUCLEOTIDE SEQUENCE [LARGE SCALE GENOMIC DNA]</scope>
    <source>
        <strain evidence="3">Emoy2</strain>
    </source>
</reference>
<feature type="region of interest" description="Disordered" evidence="1">
    <location>
        <begin position="61"/>
        <end position="80"/>
    </location>
</feature>
<protein>
    <submittedName>
        <fullName evidence="2">Uncharacterized protein</fullName>
    </submittedName>
</protein>
<feature type="region of interest" description="Disordered" evidence="1">
    <location>
        <begin position="13"/>
        <end position="37"/>
    </location>
</feature>
<evidence type="ECO:0000313" key="3">
    <source>
        <dbReference type="Proteomes" id="UP000011713"/>
    </source>
</evidence>
<feature type="compositionally biased region" description="Basic and acidic residues" evidence="1">
    <location>
        <begin position="107"/>
        <end position="119"/>
    </location>
</feature>
<dbReference type="VEuPathDB" id="FungiDB:HpaG806737"/>
<dbReference type="Proteomes" id="UP000011713">
    <property type="component" value="Unassembled WGS sequence"/>
</dbReference>
<dbReference type="EnsemblProtists" id="HpaT806737">
    <property type="protein sequence ID" value="HpaP806737"/>
    <property type="gene ID" value="HpaG806737"/>
</dbReference>
<dbReference type="EMBL" id="JH598337">
    <property type="status" value="NOT_ANNOTATED_CDS"/>
    <property type="molecule type" value="Genomic_DNA"/>
</dbReference>
<evidence type="ECO:0000313" key="2">
    <source>
        <dbReference type="EnsemblProtists" id="HpaP806737"/>
    </source>
</evidence>
<accession>M4BK05</accession>
<reference evidence="2" key="2">
    <citation type="submission" date="2015-06" db="UniProtKB">
        <authorList>
            <consortium name="EnsemblProtists"/>
        </authorList>
    </citation>
    <scope>IDENTIFICATION</scope>
    <source>
        <strain evidence="2">Emoy2</strain>
    </source>
</reference>
<feature type="region of interest" description="Disordered" evidence="1">
    <location>
        <begin position="88"/>
        <end position="119"/>
    </location>
</feature>
<dbReference type="HOGENOM" id="CLU_2176071_0_0_1"/>
<dbReference type="AlphaFoldDB" id="M4BK05"/>
<organism evidence="2 3">
    <name type="scientific">Hyaloperonospora arabidopsidis (strain Emoy2)</name>
    <name type="common">Downy mildew agent</name>
    <name type="synonym">Peronospora arabidopsidis</name>
    <dbReference type="NCBI Taxonomy" id="559515"/>
    <lineage>
        <taxon>Eukaryota</taxon>
        <taxon>Sar</taxon>
        <taxon>Stramenopiles</taxon>
        <taxon>Oomycota</taxon>
        <taxon>Peronosporomycetes</taxon>
        <taxon>Peronosporales</taxon>
        <taxon>Peronosporaceae</taxon>
        <taxon>Hyaloperonospora</taxon>
    </lineage>
</organism>
<dbReference type="eggNOG" id="ENOG502RF4B">
    <property type="taxonomic scope" value="Eukaryota"/>
</dbReference>
<proteinExistence type="predicted"/>
<dbReference type="OMA" id="YHAKEKV"/>
<sequence length="119" mass="13006">MDLFNKAKHAAELYAGGDTSKSHKKSHKDKSGSGSVFTKAADAAEKYHAKEKVAEFAQKRVAKRDMDKQQPGYVDKKDKSAIDKAVEAAEGFLAKQQGQVKGHHPGGKKDQHKGERTTL</sequence>
<keyword evidence="3" id="KW-1185">Reference proteome</keyword>